<dbReference type="GO" id="GO:0003677">
    <property type="term" value="F:DNA binding"/>
    <property type="evidence" value="ECO:0007669"/>
    <property type="project" value="InterPro"/>
</dbReference>
<name>A0A8T2Q316_CERRI</name>
<dbReference type="InterPro" id="IPR036093">
    <property type="entry name" value="NAC_dom_sf"/>
</dbReference>
<keyword evidence="5" id="KW-0472">Membrane</keyword>
<keyword evidence="3" id="KW-0539">Nucleus</keyword>
<keyword evidence="5" id="KW-1133">Transmembrane helix</keyword>
<dbReference type="OrthoDB" id="1964986at2759"/>
<keyword evidence="1" id="KW-0805">Transcription regulation</keyword>
<dbReference type="PROSITE" id="PS51005">
    <property type="entry name" value="NAC"/>
    <property type="match status" value="1"/>
</dbReference>
<dbReference type="GO" id="GO:0006355">
    <property type="term" value="P:regulation of DNA-templated transcription"/>
    <property type="evidence" value="ECO:0007669"/>
    <property type="project" value="InterPro"/>
</dbReference>
<keyword evidence="5" id="KW-0812">Transmembrane</keyword>
<dbReference type="PANTHER" id="PTHR31744">
    <property type="entry name" value="PROTEIN CUP-SHAPED COTYLEDON 2-RELATED"/>
    <property type="match status" value="1"/>
</dbReference>
<feature type="transmembrane region" description="Helical" evidence="5">
    <location>
        <begin position="637"/>
        <end position="659"/>
    </location>
</feature>
<feature type="region of interest" description="Disordered" evidence="4">
    <location>
        <begin position="432"/>
        <end position="495"/>
    </location>
</feature>
<dbReference type="Gene3D" id="2.170.150.80">
    <property type="entry name" value="NAC domain"/>
    <property type="match status" value="1"/>
</dbReference>
<dbReference type="Pfam" id="PF02365">
    <property type="entry name" value="NAM"/>
    <property type="match status" value="1"/>
</dbReference>
<protein>
    <recommendedName>
        <fullName evidence="6">NAC domain-containing protein</fullName>
    </recommendedName>
</protein>
<dbReference type="InterPro" id="IPR003441">
    <property type="entry name" value="NAC-dom"/>
</dbReference>
<feature type="domain" description="NAC" evidence="6">
    <location>
        <begin position="6"/>
        <end position="150"/>
    </location>
</feature>
<comment type="caution">
    <text evidence="7">The sequence shown here is derived from an EMBL/GenBank/DDBJ whole genome shotgun (WGS) entry which is preliminary data.</text>
</comment>
<evidence type="ECO:0000313" key="7">
    <source>
        <dbReference type="EMBL" id="KAH7278026.1"/>
    </source>
</evidence>
<evidence type="ECO:0000313" key="8">
    <source>
        <dbReference type="Proteomes" id="UP000825935"/>
    </source>
</evidence>
<proteinExistence type="predicted"/>
<evidence type="ECO:0000256" key="5">
    <source>
        <dbReference type="SAM" id="Phobius"/>
    </source>
</evidence>
<evidence type="ECO:0000259" key="6">
    <source>
        <dbReference type="PROSITE" id="PS51005"/>
    </source>
</evidence>
<accession>A0A8T2Q316</accession>
<reference evidence="7" key="1">
    <citation type="submission" date="2021-08" db="EMBL/GenBank/DDBJ databases">
        <title>WGS assembly of Ceratopteris richardii.</title>
        <authorList>
            <person name="Marchant D.B."/>
            <person name="Chen G."/>
            <person name="Jenkins J."/>
            <person name="Shu S."/>
            <person name="Leebens-Mack J."/>
            <person name="Grimwood J."/>
            <person name="Schmutz J."/>
            <person name="Soltis P."/>
            <person name="Soltis D."/>
            <person name="Chen Z.-H."/>
        </authorList>
    </citation>
    <scope>NUCLEOTIDE SEQUENCE</scope>
    <source>
        <strain evidence="7">Whitten #5841</strain>
        <tissue evidence="7">Leaf</tissue>
    </source>
</reference>
<evidence type="ECO:0000256" key="1">
    <source>
        <dbReference type="ARBA" id="ARBA00023015"/>
    </source>
</evidence>
<dbReference type="PANTHER" id="PTHR31744:SF210">
    <property type="entry name" value="NAC DOMAIN-CONTAINING PROTEIN 86-LIKE"/>
    <property type="match status" value="1"/>
</dbReference>
<feature type="compositionally biased region" description="Polar residues" evidence="4">
    <location>
        <begin position="464"/>
        <end position="473"/>
    </location>
</feature>
<keyword evidence="2" id="KW-0804">Transcription</keyword>
<organism evidence="7 8">
    <name type="scientific">Ceratopteris richardii</name>
    <name type="common">Triangle waterfern</name>
    <dbReference type="NCBI Taxonomy" id="49495"/>
    <lineage>
        <taxon>Eukaryota</taxon>
        <taxon>Viridiplantae</taxon>
        <taxon>Streptophyta</taxon>
        <taxon>Embryophyta</taxon>
        <taxon>Tracheophyta</taxon>
        <taxon>Polypodiopsida</taxon>
        <taxon>Polypodiidae</taxon>
        <taxon>Polypodiales</taxon>
        <taxon>Pteridineae</taxon>
        <taxon>Pteridaceae</taxon>
        <taxon>Parkerioideae</taxon>
        <taxon>Ceratopteris</taxon>
    </lineage>
</organism>
<evidence type="ECO:0000256" key="4">
    <source>
        <dbReference type="SAM" id="MobiDB-lite"/>
    </source>
</evidence>
<evidence type="ECO:0000256" key="3">
    <source>
        <dbReference type="ARBA" id="ARBA00023242"/>
    </source>
</evidence>
<keyword evidence="8" id="KW-1185">Reference proteome</keyword>
<dbReference type="AlphaFoldDB" id="A0A8T2Q316"/>
<gene>
    <name evidence="7" type="ORF">KP509_38G020200</name>
</gene>
<dbReference type="Proteomes" id="UP000825935">
    <property type="component" value="Chromosome 38"/>
</dbReference>
<sequence length="667" mass="74124">MVKSFLPPGFRFHPTDEELVVQYLKKKVAGKMVDNWVIGEIDIYKFEPTDLPGLAILCSKDPEWYFFNAQDKRPRTNRTTTAGYWKATGKDRRITVGSCSGMKKTLIYYLGRAPHGKRTDWVMHEYRLDEEVERKMNCTKSFVLCRVRKKSGVGPRNGEQYGAPVLEEDVEEFKEGIFVDDTSELSSRLCKSVMDEQVQYTSNSPIREIGDFRRAEDDFFDFVHKFLLCEDTDHEVQVVSNRLLEMSKDQNDSVLAEPIHTISTTSTDGNLSSMDNLSWLQFPANNEVLRLEDLVDGIDQEIIAPAEPFSDMPDHMLLHTEDIPSVGYLELVDLAEPSHGDFLELADLDEPSHEQSSSELVHYERLLSELDDREGFPECSSLAEDKLEWHLCLPHPCDKENMKCCQHFGDSVIGHKPEVSLPRFEGLITLGTDHRKLSTGDDEVGPSGMSPSSFSSSGNKGSALTHSPSNGSFGQPEGQLVGAYNSEDDTSSPYHLSLRTKSIDGELVESSANCRDSQCYTATPASPSSFAKVISGLLGKVTALPASAAELPIESRKCQSLEDKESVHTAPCIMAAAEVLAHSGSSTINGPLIYAETTSNPIHGKNSITAGEQLSMSSVSLLEGGQRKPYRSFTNCFSMVLFRITTLVLILFCMFRGFCRLTRVALA</sequence>
<evidence type="ECO:0000256" key="2">
    <source>
        <dbReference type="ARBA" id="ARBA00023163"/>
    </source>
</evidence>
<feature type="compositionally biased region" description="Low complexity" evidence="4">
    <location>
        <begin position="445"/>
        <end position="462"/>
    </location>
</feature>
<dbReference type="SUPFAM" id="SSF101941">
    <property type="entry name" value="NAC domain"/>
    <property type="match status" value="1"/>
</dbReference>
<dbReference type="EMBL" id="CM035443">
    <property type="protein sequence ID" value="KAH7278026.1"/>
    <property type="molecule type" value="Genomic_DNA"/>
</dbReference>